<feature type="coiled-coil region" evidence="1">
    <location>
        <begin position="372"/>
        <end position="399"/>
    </location>
</feature>
<dbReference type="OrthoDB" id="5319015at2759"/>
<dbReference type="PANTHER" id="PTHR38644">
    <property type="entry name" value="EXPRESSED PROTEIN"/>
    <property type="match status" value="1"/>
</dbReference>
<dbReference type="EMBL" id="JAGFBS010000014">
    <property type="protein sequence ID" value="KAG6375357.1"/>
    <property type="molecule type" value="Genomic_DNA"/>
</dbReference>
<feature type="domain" description="Mmc1 C-terminal" evidence="3">
    <location>
        <begin position="430"/>
        <end position="606"/>
    </location>
</feature>
<keyword evidence="1" id="KW-0175">Coiled coil</keyword>
<evidence type="ECO:0000313" key="5">
    <source>
        <dbReference type="Proteomes" id="UP000683000"/>
    </source>
</evidence>
<evidence type="ECO:0000256" key="1">
    <source>
        <dbReference type="SAM" id="Coils"/>
    </source>
</evidence>
<dbReference type="Proteomes" id="UP000683000">
    <property type="component" value="Unassembled WGS sequence"/>
</dbReference>
<keyword evidence="2" id="KW-0812">Transmembrane</keyword>
<dbReference type="AlphaFoldDB" id="A0A8I2YP94"/>
<sequence>MQACRVLRTSPATARTGASINPVRSRIRLPVNSDHGRALANVAASGIQESEPSASRKRVPALLQKTVSLLPQTLSTADSAVGPDSYLFWSNILERSITELSSGSDQVPLKASIAGKWFCDCAMHPFISGSLWHIVCGFDKWAGSHDLVTALLEDPFTSDPTYSDILRNRWKNAPSCVNIEYGKPTAFAGELYSPSDWLQRFPHAIRLTELPDLSSLTVISDETESLLLSSDVLILLCDPVVAPLSDLTIRAKHLLNKPNTILILTSGSTSDTHRQFVSRTLSHMRCQPGQILFVDPRQALGAVTALQANPTSPSTIDRYQRDTLGSRISTIAVAINAILGPKNSSETPLLDLRQETALSQVHGSLSASFRSVKATKEDVDRLASKVDDLLSRVQRIRENTRRDILGKPGEDDKIEKALSQSAKEMNALLGTLSFWRMVWRVDEIGALVSAAVQGQWCKGLENQLILHTGRLDFTQRELSSSAFGLLSASSLHSPVLENQLQQLEHSPTHTLTPNSLTQPIYNRRNQLNQYTTTKLHREAQSAVINTFGGILSGAGLGWWLAFGEHILSLGSGTEMGTAIGSGALLAVGSVRWAVGKWERAKRRWMQDSARIGEGLTRDLQSTIQRTLDDNVTIVASTACEGMQDLIDNRRNEIHQLHGELCELDAELRACAQLPASWTGPKVHPL</sequence>
<dbReference type="PANTHER" id="PTHR38644:SF1">
    <property type="entry name" value="EXPRESSED PROTEIN"/>
    <property type="match status" value="1"/>
</dbReference>
<organism evidence="4 5">
    <name type="scientific">Boletus reticuloceps</name>
    <dbReference type="NCBI Taxonomy" id="495285"/>
    <lineage>
        <taxon>Eukaryota</taxon>
        <taxon>Fungi</taxon>
        <taxon>Dikarya</taxon>
        <taxon>Basidiomycota</taxon>
        <taxon>Agaricomycotina</taxon>
        <taxon>Agaricomycetes</taxon>
        <taxon>Agaricomycetidae</taxon>
        <taxon>Boletales</taxon>
        <taxon>Boletineae</taxon>
        <taxon>Boletaceae</taxon>
        <taxon>Boletoideae</taxon>
        <taxon>Boletus</taxon>
    </lineage>
</organism>
<dbReference type="InterPro" id="IPR056196">
    <property type="entry name" value="Mmc1_C"/>
</dbReference>
<feature type="transmembrane region" description="Helical" evidence="2">
    <location>
        <begin position="542"/>
        <end position="563"/>
    </location>
</feature>
<proteinExistence type="predicted"/>
<dbReference type="Pfam" id="PF23868">
    <property type="entry name" value="Mmc1_C"/>
    <property type="match status" value="1"/>
</dbReference>
<keyword evidence="5" id="KW-1185">Reference proteome</keyword>
<accession>A0A8I2YP94</accession>
<reference evidence="4" key="1">
    <citation type="submission" date="2021-03" db="EMBL/GenBank/DDBJ databases">
        <title>Evolutionary innovations through gain and loss of genes in the ectomycorrhizal Boletales.</title>
        <authorList>
            <person name="Wu G."/>
            <person name="Miyauchi S."/>
            <person name="Morin E."/>
            <person name="Yang Z.-L."/>
            <person name="Xu J."/>
            <person name="Martin F.M."/>
        </authorList>
    </citation>
    <scope>NUCLEOTIDE SEQUENCE</scope>
    <source>
        <strain evidence="4">BR01</strain>
    </source>
</reference>
<comment type="caution">
    <text evidence="4">The sequence shown here is derived from an EMBL/GenBank/DDBJ whole genome shotgun (WGS) entry which is preliminary data.</text>
</comment>
<evidence type="ECO:0000313" key="4">
    <source>
        <dbReference type="EMBL" id="KAG6375357.1"/>
    </source>
</evidence>
<evidence type="ECO:0000259" key="3">
    <source>
        <dbReference type="Pfam" id="PF23868"/>
    </source>
</evidence>
<feature type="transmembrane region" description="Helical" evidence="2">
    <location>
        <begin position="575"/>
        <end position="594"/>
    </location>
</feature>
<keyword evidence="2" id="KW-1133">Transmembrane helix</keyword>
<gene>
    <name evidence="4" type="ORF">JVT61DRAFT_2912</name>
</gene>
<protein>
    <recommendedName>
        <fullName evidence="3">Mmc1 C-terminal domain-containing protein</fullName>
    </recommendedName>
</protein>
<name>A0A8I2YP94_9AGAM</name>
<evidence type="ECO:0000256" key="2">
    <source>
        <dbReference type="SAM" id="Phobius"/>
    </source>
</evidence>
<keyword evidence="2" id="KW-0472">Membrane</keyword>